<accession>A0A4P9Y5P9</accession>
<feature type="chain" id="PRO_5020591347" evidence="1">
    <location>
        <begin position="21"/>
        <end position="205"/>
    </location>
</feature>
<evidence type="ECO:0000256" key="1">
    <source>
        <dbReference type="SAM" id="SignalP"/>
    </source>
</evidence>
<keyword evidence="3" id="KW-1185">Reference proteome</keyword>
<proteinExistence type="predicted"/>
<name>A0A4P9Y5P9_9FUNG</name>
<keyword evidence="1" id="KW-0732">Signal</keyword>
<sequence length="205" mass="22106">MHSLYLLSFLVFLSVPWTMARPADTDPDSAAPNLMNRAMSQASGAEATDGSVTAPSAYASITYNHTTGLYFLCANGGNDVVIRKIGEPQPGCTFSFTSNNDGMTFQQAKLFLTHDKEKLTLAAGENSKWQQQNPELTGNTPRFNNVSPIASIGGLSPKEEGNGLLYLSAPDTSEEKKESDSPAVLGSQSAGWTILIWGDQDYQFK</sequence>
<organism evidence="2 3">
    <name type="scientific">Piptocephalis cylindrospora</name>
    <dbReference type="NCBI Taxonomy" id="1907219"/>
    <lineage>
        <taxon>Eukaryota</taxon>
        <taxon>Fungi</taxon>
        <taxon>Fungi incertae sedis</taxon>
        <taxon>Zoopagomycota</taxon>
        <taxon>Zoopagomycotina</taxon>
        <taxon>Zoopagomycetes</taxon>
        <taxon>Zoopagales</taxon>
        <taxon>Piptocephalidaceae</taxon>
        <taxon>Piptocephalis</taxon>
    </lineage>
</organism>
<feature type="signal peptide" evidence="1">
    <location>
        <begin position="1"/>
        <end position="20"/>
    </location>
</feature>
<evidence type="ECO:0000313" key="2">
    <source>
        <dbReference type="EMBL" id="RKP14052.1"/>
    </source>
</evidence>
<protein>
    <submittedName>
        <fullName evidence="2">Uncharacterized protein</fullName>
    </submittedName>
</protein>
<dbReference type="EMBL" id="KZ987894">
    <property type="protein sequence ID" value="RKP14052.1"/>
    <property type="molecule type" value="Genomic_DNA"/>
</dbReference>
<evidence type="ECO:0000313" key="3">
    <source>
        <dbReference type="Proteomes" id="UP000267251"/>
    </source>
</evidence>
<dbReference type="Proteomes" id="UP000267251">
    <property type="component" value="Unassembled WGS sequence"/>
</dbReference>
<gene>
    <name evidence="2" type="ORF">BJ684DRAFT_15599</name>
</gene>
<dbReference type="AlphaFoldDB" id="A0A4P9Y5P9"/>
<reference evidence="3" key="1">
    <citation type="journal article" date="2018" name="Nat. Microbiol.">
        <title>Leveraging single-cell genomics to expand the fungal tree of life.</title>
        <authorList>
            <person name="Ahrendt S.R."/>
            <person name="Quandt C.A."/>
            <person name="Ciobanu D."/>
            <person name="Clum A."/>
            <person name="Salamov A."/>
            <person name="Andreopoulos B."/>
            <person name="Cheng J.F."/>
            <person name="Woyke T."/>
            <person name="Pelin A."/>
            <person name="Henrissat B."/>
            <person name="Reynolds N.K."/>
            <person name="Benny G.L."/>
            <person name="Smith M.E."/>
            <person name="James T.Y."/>
            <person name="Grigoriev I.V."/>
        </authorList>
    </citation>
    <scope>NUCLEOTIDE SEQUENCE [LARGE SCALE GENOMIC DNA]</scope>
</reference>